<dbReference type="Proteomes" id="UP001642484">
    <property type="component" value="Unassembled WGS sequence"/>
</dbReference>
<accession>A0ABP0RFN1</accession>
<name>A0ABP0RFN1_9DINO</name>
<gene>
    <name evidence="1" type="ORF">CCMP2556_LOCUS46689</name>
</gene>
<evidence type="ECO:0000313" key="2">
    <source>
        <dbReference type="Proteomes" id="UP001642484"/>
    </source>
</evidence>
<comment type="caution">
    <text evidence="1">The sequence shown here is derived from an EMBL/GenBank/DDBJ whole genome shotgun (WGS) entry which is preliminary data.</text>
</comment>
<keyword evidence="2" id="KW-1185">Reference proteome</keyword>
<dbReference type="EMBL" id="CAXAMN010025815">
    <property type="protein sequence ID" value="CAK9098528.1"/>
    <property type="molecule type" value="Genomic_DNA"/>
</dbReference>
<evidence type="ECO:0000313" key="1">
    <source>
        <dbReference type="EMBL" id="CAK9098528.1"/>
    </source>
</evidence>
<organism evidence="1 2">
    <name type="scientific">Durusdinium trenchii</name>
    <dbReference type="NCBI Taxonomy" id="1381693"/>
    <lineage>
        <taxon>Eukaryota</taxon>
        <taxon>Sar</taxon>
        <taxon>Alveolata</taxon>
        <taxon>Dinophyceae</taxon>
        <taxon>Suessiales</taxon>
        <taxon>Symbiodiniaceae</taxon>
        <taxon>Durusdinium</taxon>
    </lineage>
</organism>
<sequence length="109" mass="12248">MGCCGSTSQKCEQPTAKEEKVAEKAPAACALLCHQLCNMLQTMINLVEFHQQDSVFLAWSLSTSAAQCFRIQKKHEDMSAKCLIEIGSPRSEHAFYIDLFKTKFSRVED</sequence>
<protein>
    <submittedName>
        <fullName evidence="1">Uncharacterized protein</fullName>
    </submittedName>
</protein>
<proteinExistence type="predicted"/>
<reference evidence="1 2" key="1">
    <citation type="submission" date="2024-02" db="EMBL/GenBank/DDBJ databases">
        <authorList>
            <person name="Chen Y."/>
            <person name="Shah S."/>
            <person name="Dougan E. K."/>
            <person name="Thang M."/>
            <person name="Chan C."/>
        </authorList>
    </citation>
    <scope>NUCLEOTIDE SEQUENCE [LARGE SCALE GENOMIC DNA]</scope>
</reference>